<protein>
    <submittedName>
        <fullName evidence="7">CDP-glycerol:poly(Glycerophosphate) glycerophosphotransferase</fullName>
        <ecNumber evidence="7">2.7.8.12</ecNumber>
    </submittedName>
</protein>
<dbReference type="InterPro" id="IPR007554">
    <property type="entry name" value="Glycerophosphate_synth"/>
</dbReference>
<keyword evidence="5" id="KW-0777">Teichoic acid biosynthesis</keyword>
<dbReference type="PANTHER" id="PTHR37316:SF3">
    <property type="entry name" value="TEICHOIC ACID GLYCEROL-PHOSPHATE TRANSFERASE"/>
    <property type="match status" value="1"/>
</dbReference>
<keyword evidence="3" id="KW-1003">Cell membrane</keyword>
<dbReference type="Gene3D" id="3.40.50.12580">
    <property type="match status" value="1"/>
</dbReference>
<evidence type="ECO:0000313" key="8">
    <source>
        <dbReference type="Proteomes" id="UP000035350"/>
    </source>
</evidence>
<dbReference type="EC" id="2.7.8.12" evidence="7"/>
<dbReference type="InterPro" id="IPR043148">
    <property type="entry name" value="TagF_C"/>
</dbReference>
<reference evidence="8" key="2">
    <citation type="submission" date="2015-04" db="EMBL/GenBank/DDBJ databases">
        <title>Draft Genome Sequences of Eight Spore-Forming Food Isolates of Bacillus cereus Genome sequencing.</title>
        <authorList>
            <person name="Krawcyk A.O."/>
            <person name="de Jong A."/>
            <person name="Eijlander R.T."/>
            <person name="Berendsen E.M."/>
            <person name="Holsappel S."/>
            <person name="Wells-Bennik M."/>
            <person name="Kuipers O.P."/>
        </authorList>
    </citation>
    <scope>NUCLEOTIDE SEQUENCE [LARGE SCALE GENOMIC DNA]</scope>
    <source>
        <strain evidence="8">B4147</strain>
    </source>
</reference>
<organism evidence="7 8">
    <name type="scientific">Bacillus wiedmannii</name>
    <dbReference type="NCBI Taxonomy" id="1890302"/>
    <lineage>
        <taxon>Bacteria</taxon>
        <taxon>Bacillati</taxon>
        <taxon>Bacillota</taxon>
        <taxon>Bacilli</taxon>
        <taxon>Bacillales</taxon>
        <taxon>Bacillaceae</taxon>
        <taxon>Bacillus</taxon>
        <taxon>Bacillus cereus group</taxon>
    </lineage>
</organism>
<accession>A0A0G8BW28</accession>
<name>A0A0G8BW28_9BACI</name>
<dbReference type="Proteomes" id="UP000035350">
    <property type="component" value="Unassembled WGS sequence"/>
</dbReference>
<dbReference type="InterPro" id="IPR043149">
    <property type="entry name" value="TagF_N"/>
</dbReference>
<dbReference type="GO" id="GO:0019350">
    <property type="term" value="P:teichoic acid biosynthetic process"/>
    <property type="evidence" value="ECO:0007669"/>
    <property type="project" value="UniProtKB-KW"/>
</dbReference>
<proteinExistence type="inferred from homology"/>
<comment type="subcellular location">
    <subcellularLocation>
        <location evidence="1">Cell membrane</location>
        <topology evidence="1">Peripheral membrane protein</topology>
    </subcellularLocation>
</comment>
<dbReference type="PATRIC" id="fig|1396.433.peg.5938"/>
<evidence type="ECO:0000313" key="7">
    <source>
        <dbReference type="EMBL" id="KKZ91793.1"/>
    </source>
</evidence>
<evidence type="ECO:0000256" key="4">
    <source>
        <dbReference type="ARBA" id="ARBA00022679"/>
    </source>
</evidence>
<dbReference type="GO" id="GO:0047355">
    <property type="term" value="F:CDP-glycerol glycerophosphotransferase activity"/>
    <property type="evidence" value="ECO:0007669"/>
    <property type="project" value="UniProtKB-EC"/>
</dbReference>
<evidence type="ECO:0000256" key="2">
    <source>
        <dbReference type="ARBA" id="ARBA00010488"/>
    </source>
</evidence>
<sequence length="399" mass="47783">MSIWKRLRKTSIVVTACKFVFALCSKIPYSKKYIVFESYLGRQYSCNPKAIYEYLAKQNTSFHMVWSVDKRYVDQFEANRIPYVKRLSLPWFFYMAKASYWVTNSRMPLWMEKPRYTSYVQTWHGTPLKKLAQDMEEVYMAETTTKKYKNNFYYESRKWDYLLSPSSYATEKFKSAFQFEKEIVEVGYPRNDYLYTHNHSTYIEGAKKKLGLPLDKKIILYAPTWRDNQFDETGKYTFDLQLDLAYLQEKLGEDYIVLLRMHYLVTSDFNLSKYGKFVYDVSKHIDINELYLLADMLITDYSSVFFDYANLRKPIIFYTYDIATYRDKLRGFYLQFEEEAPGPIVMTTEEVVLAIQGIEQECLTNQFATTYEDFYNRYCYVEDGQSSKRVVEKIFFREA</sequence>
<evidence type="ECO:0000256" key="1">
    <source>
        <dbReference type="ARBA" id="ARBA00004202"/>
    </source>
</evidence>
<dbReference type="RefSeq" id="WP_046960123.1">
    <property type="nucleotide sequence ID" value="NZ_LCYN01000032.1"/>
</dbReference>
<dbReference type="Gene3D" id="3.40.50.11820">
    <property type="match status" value="1"/>
</dbReference>
<gene>
    <name evidence="7" type="ORF">B4147_5606</name>
</gene>
<reference evidence="7 8" key="1">
    <citation type="journal article" date="2015" name="Genome Announc.">
        <title>Next-Generation Whole-Genome Sequencing of Eight Strains of Bacillus cereus, Isolated from Food.</title>
        <authorList>
            <person name="Krawczyk A.O."/>
            <person name="de Jong A."/>
            <person name="Eijlander R.T."/>
            <person name="Berendsen E.M."/>
            <person name="Holsappel S."/>
            <person name="Wells-Bennik M.H."/>
            <person name="Kuipers O.P."/>
        </authorList>
    </citation>
    <scope>NUCLEOTIDE SEQUENCE [LARGE SCALE GENOMIC DNA]</scope>
    <source>
        <strain evidence="7 8">B4147</strain>
    </source>
</reference>
<dbReference type="AlphaFoldDB" id="A0A0G8BW28"/>
<evidence type="ECO:0000256" key="3">
    <source>
        <dbReference type="ARBA" id="ARBA00022475"/>
    </source>
</evidence>
<comment type="similarity">
    <text evidence="2">Belongs to the CDP-glycerol glycerophosphotransferase family.</text>
</comment>
<dbReference type="PANTHER" id="PTHR37316">
    <property type="entry name" value="TEICHOIC ACID GLYCEROL-PHOSPHATE PRIMASE"/>
    <property type="match status" value="1"/>
</dbReference>
<dbReference type="EMBL" id="LCYN01000032">
    <property type="protein sequence ID" value="KKZ91793.1"/>
    <property type="molecule type" value="Genomic_DNA"/>
</dbReference>
<dbReference type="Pfam" id="PF04464">
    <property type="entry name" value="Glyphos_transf"/>
    <property type="match status" value="1"/>
</dbReference>
<keyword evidence="6" id="KW-0472">Membrane</keyword>
<evidence type="ECO:0000256" key="6">
    <source>
        <dbReference type="ARBA" id="ARBA00023136"/>
    </source>
</evidence>
<keyword evidence="4 7" id="KW-0808">Transferase</keyword>
<dbReference type="SUPFAM" id="SSF53756">
    <property type="entry name" value="UDP-Glycosyltransferase/glycogen phosphorylase"/>
    <property type="match status" value="1"/>
</dbReference>
<dbReference type="InterPro" id="IPR051612">
    <property type="entry name" value="Teichoic_Acid_Biosynth"/>
</dbReference>
<evidence type="ECO:0000256" key="5">
    <source>
        <dbReference type="ARBA" id="ARBA00022944"/>
    </source>
</evidence>
<dbReference type="GO" id="GO:0005886">
    <property type="term" value="C:plasma membrane"/>
    <property type="evidence" value="ECO:0007669"/>
    <property type="project" value="UniProtKB-SubCell"/>
</dbReference>
<comment type="caution">
    <text evidence="7">The sequence shown here is derived from an EMBL/GenBank/DDBJ whole genome shotgun (WGS) entry which is preliminary data.</text>
</comment>